<sequence length="595" mass="68231">MNTKIKTYIGLLLILICSSCDKDFFDQVPDDRLQIGDIFKRRTTTEQYLANIYNRIRAQMDWRFDNSFESLSDDIDVTYNDMAPFQLNIGNWDRNTSAFNRWGHYYQGIRSATFFIQNVDVNPEVPDAEKTKWKAEARFLRAYFYANLMMQYGPVILMPEELLAPDATIEEISLPRNTYDECVDYVVNEINTAIPDLPMTPVNTREWGRINRGMALAFKSRVLLYAASPLFNGNTDYADFKNLDGTVLVSQQYDANKWKLAADAAKDMIDFGQYSLYVERDAGGAIKPYESLKNVHLTDWNSEVIMARVSDNFGPDKMGSPRNVGGWSAFGPTQQLVDAFFMSNGRPITDPASGYSETGTTAQDTRYYAPGTSNMYVGREPRFYVAITFNLSKWINNDRGSNNQPVTVQMYSGGNSGLYNGRNYSRTGYGARKLVHPSTTLEPDRIQGRLEVQLRLAEVYLNYVEALNEYDPEHPDIVKYLNMIRERAGIPQYGSADGMVPVPGDKDAMRQAIQQERRVELCFENLRYFDTHRWKIAAQTDGGDFYGMNIEATTSAGFHQRTVFETRQWKDKQYLWNIVQDELNKNRNLVENPGW</sequence>
<protein>
    <submittedName>
        <fullName evidence="8">RagB/SusD family nutrient uptake outer membrane protein</fullName>
    </submittedName>
</protein>
<evidence type="ECO:0000256" key="2">
    <source>
        <dbReference type="ARBA" id="ARBA00006275"/>
    </source>
</evidence>
<evidence type="ECO:0000256" key="5">
    <source>
        <dbReference type="ARBA" id="ARBA00023237"/>
    </source>
</evidence>
<keyword evidence="3" id="KW-0732">Signal</keyword>
<accession>A0A2S9J4G8</accession>
<reference evidence="8 9" key="1">
    <citation type="submission" date="2018-02" db="EMBL/GenBank/DDBJ databases">
        <title>The draft genome of Sphingobacterium sp. 5JN-11.</title>
        <authorList>
            <person name="Liu L."/>
            <person name="Li L."/>
            <person name="Liang L."/>
            <person name="Zhang X."/>
            <person name="Wang T."/>
        </authorList>
    </citation>
    <scope>NUCLEOTIDE SEQUENCE [LARGE SCALE GENOMIC DNA]</scope>
    <source>
        <strain evidence="8 9">5JN-11</strain>
    </source>
</reference>
<proteinExistence type="inferred from homology"/>
<keyword evidence="5" id="KW-0998">Cell outer membrane</keyword>
<dbReference type="Pfam" id="PF14322">
    <property type="entry name" value="SusD-like_3"/>
    <property type="match status" value="1"/>
</dbReference>
<keyword evidence="4" id="KW-0472">Membrane</keyword>
<dbReference type="InterPro" id="IPR011990">
    <property type="entry name" value="TPR-like_helical_dom_sf"/>
</dbReference>
<feature type="domain" description="RagB/SusD" evidence="6">
    <location>
        <begin position="315"/>
        <end position="595"/>
    </location>
</feature>
<evidence type="ECO:0000256" key="3">
    <source>
        <dbReference type="ARBA" id="ARBA00022729"/>
    </source>
</evidence>
<evidence type="ECO:0000313" key="9">
    <source>
        <dbReference type="Proteomes" id="UP000239711"/>
    </source>
</evidence>
<evidence type="ECO:0000256" key="1">
    <source>
        <dbReference type="ARBA" id="ARBA00004442"/>
    </source>
</evidence>
<feature type="domain" description="SusD-like N-terminal" evidence="7">
    <location>
        <begin position="23"/>
        <end position="224"/>
    </location>
</feature>
<dbReference type="Proteomes" id="UP000239711">
    <property type="component" value="Unassembled WGS sequence"/>
</dbReference>
<dbReference type="OrthoDB" id="608091at2"/>
<dbReference type="EMBL" id="PVBQ01000006">
    <property type="protein sequence ID" value="PRD47652.1"/>
    <property type="molecule type" value="Genomic_DNA"/>
</dbReference>
<evidence type="ECO:0000259" key="6">
    <source>
        <dbReference type="Pfam" id="PF07980"/>
    </source>
</evidence>
<comment type="subcellular location">
    <subcellularLocation>
        <location evidence="1">Cell outer membrane</location>
    </subcellularLocation>
</comment>
<dbReference type="RefSeq" id="WP_105716875.1">
    <property type="nucleotide sequence ID" value="NZ_PVBQ01000006.1"/>
</dbReference>
<dbReference type="Gene3D" id="1.25.40.390">
    <property type="match status" value="1"/>
</dbReference>
<dbReference type="GO" id="GO:0009279">
    <property type="term" value="C:cell outer membrane"/>
    <property type="evidence" value="ECO:0007669"/>
    <property type="project" value="UniProtKB-SubCell"/>
</dbReference>
<dbReference type="AlphaFoldDB" id="A0A2S9J4G8"/>
<comment type="similarity">
    <text evidence="2">Belongs to the SusD family.</text>
</comment>
<comment type="caution">
    <text evidence="8">The sequence shown here is derived from an EMBL/GenBank/DDBJ whole genome shotgun (WGS) entry which is preliminary data.</text>
</comment>
<evidence type="ECO:0000259" key="7">
    <source>
        <dbReference type="Pfam" id="PF14322"/>
    </source>
</evidence>
<dbReference type="InterPro" id="IPR033985">
    <property type="entry name" value="SusD-like_N"/>
</dbReference>
<dbReference type="SUPFAM" id="SSF48452">
    <property type="entry name" value="TPR-like"/>
    <property type="match status" value="1"/>
</dbReference>
<dbReference type="InterPro" id="IPR012944">
    <property type="entry name" value="SusD_RagB_dom"/>
</dbReference>
<gene>
    <name evidence="8" type="ORF">C5745_10115</name>
</gene>
<evidence type="ECO:0000313" key="8">
    <source>
        <dbReference type="EMBL" id="PRD47652.1"/>
    </source>
</evidence>
<keyword evidence="9" id="KW-1185">Reference proteome</keyword>
<evidence type="ECO:0000256" key="4">
    <source>
        <dbReference type="ARBA" id="ARBA00023136"/>
    </source>
</evidence>
<name>A0A2S9J4G8_9SPHI</name>
<dbReference type="Pfam" id="PF07980">
    <property type="entry name" value="SusD_RagB"/>
    <property type="match status" value="1"/>
</dbReference>
<organism evidence="8 9">
    <name type="scientific">Sphingobacterium haloxyli</name>
    <dbReference type="NCBI Taxonomy" id="2100533"/>
    <lineage>
        <taxon>Bacteria</taxon>
        <taxon>Pseudomonadati</taxon>
        <taxon>Bacteroidota</taxon>
        <taxon>Sphingobacteriia</taxon>
        <taxon>Sphingobacteriales</taxon>
        <taxon>Sphingobacteriaceae</taxon>
        <taxon>Sphingobacterium</taxon>
    </lineage>
</organism>